<evidence type="ECO:0000313" key="2">
    <source>
        <dbReference type="EMBL" id="GMI37171.1"/>
    </source>
</evidence>
<feature type="transmembrane region" description="Helical" evidence="1">
    <location>
        <begin position="20"/>
        <end position="38"/>
    </location>
</feature>
<proteinExistence type="predicted"/>
<keyword evidence="1" id="KW-0812">Transmembrane</keyword>
<name>A0A9W7L849_9STRA</name>
<organism evidence="2 3">
    <name type="scientific">Triparma retinervis</name>
    <dbReference type="NCBI Taxonomy" id="2557542"/>
    <lineage>
        <taxon>Eukaryota</taxon>
        <taxon>Sar</taxon>
        <taxon>Stramenopiles</taxon>
        <taxon>Ochrophyta</taxon>
        <taxon>Bolidophyceae</taxon>
        <taxon>Parmales</taxon>
        <taxon>Triparmaceae</taxon>
        <taxon>Triparma</taxon>
    </lineage>
</organism>
<evidence type="ECO:0000256" key="1">
    <source>
        <dbReference type="SAM" id="Phobius"/>
    </source>
</evidence>
<protein>
    <submittedName>
        <fullName evidence="2">Uncharacterized protein</fullName>
    </submittedName>
</protein>
<dbReference type="Proteomes" id="UP001165082">
    <property type="component" value="Unassembled WGS sequence"/>
</dbReference>
<keyword evidence="1" id="KW-0472">Membrane</keyword>
<keyword evidence="3" id="KW-1185">Reference proteome</keyword>
<dbReference type="AlphaFoldDB" id="A0A9W7L849"/>
<gene>
    <name evidence="2" type="ORF">TrRE_jg6178</name>
</gene>
<accession>A0A9W7L849</accession>
<keyword evidence="1" id="KW-1133">Transmembrane helix</keyword>
<reference evidence="2" key="1">
    <citation type="submission" date="2022-07" db="EMBL/GenBank/DDBJ databases">
        <title>Genome analysis of Parmales, a sister group of diatoms, reveals the evolutionary specialization of diatoms from phago-mixotrophs to photoautotrophs.</title>
        <authorList>
            <person name="Ban H."/>
            <person name="Sato S."/>
            <person name="Yoshikawa S."/>
            <person name="Kazumasa Y."/>
            <person name="Nakamura Y."/>
            <person name="Ichinomiya M."/>
            <person name="Saitoh K."/>
            <person name="Sato N."/>
            <person name="Blanc-Mathieu R."/>
            <person name="Endo H."/>
            <person name="Kuwata A."/>
            <person name="Ogata H."/>
        </authorList>
    </citation>
    <scope>NUCLEOTIDE SEQUENCE</scope>
</reference>
<sequence length="251" mass="27346">MGSDTKLKIEGRNRARLRALILSILLLLAFIFSFPFIFSSPFTSSAPFVRYRGAFSSFLRPLHVDHCHVVRQRFFGSHGPGRRSLTLDWWRDASLSSVKGSAAAAGHPVDLVVGLGGSYEPLAGEIEREREGGVLEIHAYTGGDGELEKIVEEIVDARGCGTVTVTRLDGDDALNLDYFSVINEKVTHYGDLSQKVLLSGTTEWKKVYIHRGSGGALECKVDGSKSSKRKGYLMSLGGLSYSPPPDPCLAL</sequence>
<comment type="caution">
    <text evidence="2">The sequence shown here is derived from an EMBL/GenBank/DDBJ whole genome shotgun (WGS) entry which is preliminary data.</text>
</comment>
<dbReference type="EMBL" id="BRXZ01007966">
    <property type="protein sequence ID" value="GMI37171.1"/>
    <property type="molecule type" value="Genomic_DNA"/>
</dbReference>
<evidence type="ECO:0000313" key="3">
    <source>
        <dbReference type="Proteomes" id="UP001165082"/>
    </source>
</evidence>